<dbReference type="AlphaFoldDB" id="A0A640VLE0"/>
<proteinExistence type="inferred from homology"/>
<dbReference type="EC" id="5.3.1.12" evidence="4"/>
<dbReference type="Pfam" id="PF02614">
    <property type="entry name" value="UxaC"/>
    <property type="match status" value="1"/>
</dbReference>
<dbReference type="GO" id="GO:0019698">
    <property type="term" value="P:D-galacturonate catabolic process"/>
    <property type="evidence" value="ECO:0007669"/>
    <property type="project" value="TreeGrafter"/>
</dbReference>
<accession>A0A640VLE0</accession>
<keyword evidence="8" id="KW-1185">Reference proteome</keyword>
<comment type="similarity">
    <text evidence="3">Belongs to the metallo-dependent hydrolases superfamily. Uronate isomerase family.</text>
</comment>
<name>A0A640VLE0_9RHOB</name>
<dbReference type="NCBIfam" id="NF002794">
    <property type="entry name" value="PRK02925.1"/>
    <property type="match status" value="1"/>
</dbReference>
<sequence length="460" mass="51029">MANIGGIMHQLTGTAGALYEAIRDLPIVSPHGHCEPAWFAQNEAFPDPATLLVVPDHYVFRMLYSQGVPLEALGVPEAGRGADPREVFRLFAQHWHLFLGTPSRFWISYVLTQTLGVEAPLSAETADAVYDQIAERLAEPAFRPRALFDRFGIEVLATTDGALDDLAHHRVVAEGDWAGRVIPTFRPDPVLDPRHEGFDSNVDAIGQLTGEDVGSFTGYLAALRARRAFFKALGATATDHAIEVIETVWLDDPEALYQKLRQGSATEAEARAFYGHMLIEMAQMSVEDGLVMQLHGGSRRNTNVDVFQRFGRDKGADIPIAVDWVRGLEPLLGRVGNAPGFRLILFTLDETTYARELAPMAGHWPCLRIGPPWWFHDSAAGIARYFDQVVETAGYWNLAGFNDDTRAFLSIPARHDLWRRGVALHLSEQVTRGVFDLNDARDLAPLLAVDLARDAYRLRP</sequence>
<evidence type="ECO:0000256" key="1">
    <source>
        <dbReference type="ARBA" id="ARBA00001165"/>
    </source>
</evidence>
<comment type="pathway">
    <text evidence="2">Carbohydrate metabolism; pentose and glucuronate interconversion.</text>
</comment>
<dbReference type="SUPFAM" id="SSF51556">
    <property type="entry name" value="Metallo-dependent hydrolases"/>
    <property type="match status" value="1"/>
</dbReference>
<dbReference type="EMBL" id="BLIV01000002">
    <property type="protein sequence ID" value="GFE49113.1"/>
    <property type="molecule type" value="Genomic_DNA"/>
</dbReference>
<dbReference type="InterPro" id="IPR032466">
    <property type="entry name" value="Metal_Hydrolase"/>
</dbReference>
<keyword evidence="6 7" id="KW-0413">Isomerase</keyword>
<gene>
    <name evidence="7" type="primary">uxaC</name>
    <name evidence="7" type="ORF">So717_08660</name>
</gene>
<comment type="caution">
    <text evidence="7">The sequence shown here is derived from an EMBL/GenBank/DDBJ whole genome shotgun (WGS) entry which is preliminary data.</text>
</comment>
<evidence type="ECO:0000256" key="6">
    <source>
        <dbReference type="ARBA" id="ARBA00023235"/>
    </source>
</evidence>
<reference evidence="7 8" key="1">
    <citation type="submission" date="2019-12" db="EMBL/GenBank/DDBJ databases">
        <title>Roseobacter cerasinus sp. nov., isolated from seawater around aquaculture.</title>
        <authorList>
            <person name="Muramatsu S."/>
            <person name="Takabe Y."/>
            <person name="Mori K."/>
            <person name="Takaichi S."/>
            <person name="Hanada S."/>
        </authorList>
    </citation>
    <scope>NUCLEOTIDE SEQUENCE [LARGE SCALE GENOMIC DNA]</scope>
    <source>
        <strain evidence="7 8">AI77</strain>
    </source>
</reference>
<evidence type="ECO:0000256" key="5">
    <source>
        <dbReference type="ARBA" id="ARBA00020555"/>
    </source>
</evidence>
<dbReference type="GO" id="GO:0042840">
    <property type="term" value="P:D-glucuronate catabolic process"/>
    <property type="evidence" value="ECO:0007669"/>
    <property type="project" value="TreeGrafter"/>
</dbReference>
<dbReference type="Proteomes" id="UP000436522">
    <property type="component" value="Unassembled WGS sequence"/>
</dbReference>
<dbReference type="PANTHER" id="PTHR30068">
    <property type="entry name" value="URONATE ISOMERASE"/>
    <property type="match status" value="1"/>
</dbReference>
<dbReference type="Gene3D" id="1.10.2020.10">
    <property type="entry name" value="uronate isomerase, domain 2, chain A"/>
    <property type="match status" value="1"/>
</dbReference>
<comment type="catalytic activity">
    <reaction evidence="1">
        <text>D-glucuronate = D-fructuronate</text>
        <dbReference type="Rhea" id="RHEA:13049"/>
        <dbReference type="ChEBI" id="CHEBI:58720"/>
        <dbReference type="ChEBI" id="CHEBI:59863"/>
        <dbReference type="EC" id="5.3.1.12"/>
    </reaction>
</comment>
<dbReference type="GO" id="GO:0008880">
    <property type="term" value="F:glucuronate isomerase activity"/>
    <property type="evidence" value="ECO:0007669"/>
    <property type="project" value="UniProtKB-EC"/>
</dbReference>
<evidence type="ECO:0000256" key="2">
    <source>
        <dbReference type="ARBA" id="ARBA00004892"/>
    </source>
</evidence>
<protein>
    <recommendedName>
        <fullName evidence="5">Uronate isomerase</fullName>
        <ecNumber evidence="4">5.3.1.12</ecNumber>
    </recommendedName>
</protein>
<dbReference type="UniPathway" id="UPA00246"/>
<dbReference type="Gene3D" id="3.20.20.140">
    <property type="entry name" value="Metal-dependent hydrolases"/>
    <property type="match status" value="1"/>
</dbReference>
<evidence type="ECO:0000313" key="8">
    <source>
        <dbReference type="Proteomes" id="UP000436522"/>
    </source>
</evidence>
<evidence type="ECO:0000256" key="4">
    <source>
        <dbReference type="ARBA" id="ARBA00012546"/>
    </source>
</evidence>
<organism evidence="7 8">
    <name type="scientific">Roseobacter cerasinus</name>
    <dbReference type="NCBI Taxonomy" id="2602289"/>
    <lineage>
        <taxon>Bacteria</taxon>
        <taxon>Pseudomonadati</taxon>
        <taxon>Pseudomonadota</taxon>
        <taxon>Alphaproteobacteria</taxon>
        <taxon>Rhodobacterales</taxon>
        <taxon>Roseobacteraceae</taxon>
        <taxon>Roseobacter</taxon>
    </lineage>
</organism>
<dbReference type="InterPro" id="IPR003766">
    <property type="entry name" value="Uronate_isomerase"/>
</dbReference>
<evidence type="ECO:0000313" key="7">
    <source>
        <dbReference type="EMBL" id="GFE49113.1"/>
    </source>
</evidence>
<evidence type="ECO:0000256" key="3">
    <source>
        <dbReference type="ARBA" id="ARBA00008397"/>
    </source>
</evidence>
<dbReference type="PANTHER" id="PTHR30068:SF4">
    <property type="entry name" value="URONATE ISOMERASE"/>
    <property type="match status" value="1"/>
</dbReference>